<reference evidence="1 2" key="1">
    <citation type="submission" date="2023-03" db="EMBL/GenBank/DDBJ databases">
        <title>Genome insight into feeding habits of ladybird beetles.</title>
        <authorList>
            <person name="Li H.-S."/>
            <person name="Huang Y.-H."/>
            <person name="Pang H."/>
        </authorList>
    </citation>
    <scope>NUCLEOTIDE SEQUENCE [LARGE SCALE GENOMIC DNA]</scope>
    <source>
        <strain evidence="1">SYSU_2023b</strain>
        <tissue evidence="1">Whole body</tissue>
    </source>
</reference>
<name>A0AAW1U955_9CUCU</name>
<keyword evidence="2" id="KW-1185">Reference proteome</keyword>
<dbReference type="AlphaFoldDB" id="A0AAW1U955"/>
<evidence type="ECO:0000313" key="2">
    <source>
        <dbReference type="Proteomes" id="UP001431783"/>
    </source>
</evidence>
<sequence length="186" mass="20943">MKIFALLPNYEVLGLRWTLGSCVVVRLVVNGRLEEPFVYFKQTILDVQEIKNQNPESIHRKPVIQSDATNGFPDNGSGRLPSELSAFKILKGRLDEENVENSSAFSERSNNNPRVSSSHNLLAEVVTGSPHCVDSSLKYDPMHELKVGNYYRALIIKMLTAELESVRVSDRRGMMTEEVGKHARID</sequence>
<proteinExistence type="predicted"/>
<accession>A0AAW1U955</accession>
<gene>
    <name evidence="1" type="ORF">WA026_016849</name>
</gene>
<organism evidence="1 2">
    <name type="scientific">Henosepilachna vigintioctopunctata</name>
    <dbReference type="NCBI Taxonomy" id="420089"/>
    <lineage>
        <taxon>Eukaryota</taxon>
        <taxon>Metazoa</taxon>
        <taxon>Ecdysozoa</taxon>
        <taxon>Arthropoda</taxon>
        <taxon>Hexapoda</taxon>
        <taxon>Insecta</taxon>
        <taxon>Pterygota</taxon>
        <taxon>Neoptera</taxon>
        <taxon>Endopterygota</taxon>
        <taxon>Coleoptera</taxon>
        <taxon>Polyphaga</taxon>
        <taxon>Cucujiformia</taxon>
        <taxon>Coccinelloidea</taxon>
        <taxon>Coccinellidae</taxon>
        <taxon>Epilachninae</taxon>
        <taxon>Epilachnini</taxon>
        <taxon>Henosepilachna</taxon>
    </lineage>
</organism>
<protein>
    <submittedName>
        <fullName evidence="1">Uncharacterized protein</fullName>
    </submittedName>
</protein>
<dbReference type="Proteomes" id="UP001431783">
    <property type="component" value="Unassembled WGS sequence"/>
</dbReference>
<dbReference type="EMBL" id="JARQZJ010000040">
    <property type="protein sequence ID" value="KAK9877104.1"/>
    <property type="molecule type" value="Genomic_DNA"/>
</dbReference>
<evidence type="ECO:0000313" key="1">
    <source>
        <dbReference type="EMBL" id="KAK9877104.1"/>
    </source>
</evidence>
<comment type="caution">
    <text evidence="1">The sequence shown here is derived from an EMBL/GenBank/DDBJ whole genome shotgun (WGS) entry which is preliminary data.</text>
</comment>